<keyword evidence="9" id="KW-1185">Reference proteome</keyword>
<evidence type="ECO:0000256" key="2">
    <source>
        <dbReference type="ARBA" id="ARBA00022801"/>
    </source>
</evidence>
<dbReference type="Pfam" id="PF00270">
    <property type="entry name" value="DEAD"/>
    <property type="match status" value="1"/>
</dbReference>
<dbReference type="GO" id="GO:0003676">
    <property type="term" value="F:nucleic acid binding"/>
    <property type="evidence" value="ECO:0007669"/>
    <property type="project" value="InterPro"/>
</dbReference>
<dbReference type="PROSITE" id="PS51195">
    <property type="entry name" value="Q_MOTIF"/>
    <property type="match status" value="1"/>
</dbReference>
<dbReference type="GO" id="GO:0016787">
    <property type="term" value="F:hydrolase activity"/>
    <property type="evidence" value="ECO:0007669"/>
    <property type="project" value="UniProtKB-KW"/>
</dbReference>
<dbReference type="PATRIC" id="fig|76731.3.peg.3640"/>
<evidence type="ECO:0000313" key="9">
    <source>
        <dbReference type="Proteomes" id="UP000060699"/>
    </source>
</evidence>
<keyword evidence="3 6" id="KW-0347">Helicase</keyword>
<keyword evidence="2 6" id="KW-0378">Hydrolase</keyword>
<dbReference type="GO" id="GO:0005829">
    <property type="term" value="C:cytosol"/>
    <property type="evidence" value="ECO:0007669"/>
    <property type="project" value="TreeGrafter"/>
</dbReference>
<dbReference type="CDD" id="cd18787">
    <property type="entry name" value="SF2_C_DEAD"/>
    <property type="match status" value="1"/>
</dbReference>
<dbReference type="InterPro" id="IPR000629">
    <property type="entry name" value="RNA-helicase_DEAD-box_CS"/>
</dbReference>
<protein>
    <submittedName>
        <fullName evidence="8">RNA helicase</fullName>
    </submittedName>
</protein>
<dbReference type="InterPro" id="IPR027417">
    <property type="entry name" value="P-loop_NTPase"/>
</dbReference>
<keyword evidence="4 6" id="KW-0067">ATP-binding</keyword>
<dbReference type="InterPro" id="IPR050079">
    <property type="entry name" value="DEAD_box_RNA_helicase"/>
</dbReference>
<evidence type="ECO:0000256" key="3">
    <source>
        <dbReference type="ARBA" id="ARBA00022806"/>
    </source>
</evidence>
<dbReference type="AlphaFoldDB" id="A0A0U3MHV7"/>
<reference evidence="8 9" key="1">
    <citation type="submission" date="2015-12" db="EMBL/GenBank/DDBJ databases">
        <title>Complete genome of Roseateles depolymerans KCTC 42856.</title>
        <authorList>
            <person name="Kim K.M."/>
        </authorList>
    </citation>
    <scope>NUCLEOTIDE SEQUENCE [LARGE SCALE GENOMIC DNA]</scope>
    <source>
        <strain evidence="8 9">KCTC 42856</strain>
    </source>
</reference>
<comment type="similarity">
    <text evidence="5 6">Belongs to the DEAD box helicase family.</text>
</comment>
<name>A0A0U3MHV7_9BURK</name>
<evidence type="ECO:0000313" key="8">
    <source>
        <dbReference type="EMBL" id="ALV08009.1"/>
    </source>
</evidence>
<dbReference type="KEGG" id="rdp:RD2015_3553"/>
<feature type="compositionally biased region" description="Basic and acidic residues" evidence="7">
    <location>
        <begin position="579"/>
        <end position="617"/>
    </location>
</feature>
<accession>A0A0U3MHV7</accession>
<proteinExistence type="inferred from homology"/>
<dbReference type="Proteomes" id="UP000060699">
    <property type="component" value="Chromosome"/>
</dbReference>
<evidence type="ECO:0000256" key="7">
    <source>
        <dbReference type="SAM" id="MobiDB-lite"/>
    </source>
</evidence>
<dbReference type="RefSeq" id="WP_232309812.1">
    <property type="nucleotide sequence ID" value="NZ_CP013729.1"/>
</dbReference>
<evidence type="ECO:0000256" key="5">
    <source>
        <dbReference type="ARBA" id="ARBA00038437"/>
    </source>
</evidence>
<dbReference type="InterPro" id="IPR011545">
    <property type="entry name" value="DEAD/DEAH_box_helicase_dom"/>
</dbReference>
<keyword evidence="1 6" id="KW-0547">Nucleotide-binding</keyword>
<gene>
    <name evidence="8" type="ORF">RD2015_3553</name>
</gene>
<evidence type="ECO:0000256" key="1">
    <source>
        <dbReference type="ARBA" id="ARBA00022741"/>
    </source>
</evidence>
<feature type="compositionally biased region" description="Basic and acidic residues" evidence="7">
    <location>
        <begin position="560"/>
        <end position="570"/>
    </location>
</feature>
<dbReference type="GO" id="GO:0005524">
    <property type="term" value="F:ATP binding"/>
    <property type="evidence" value="ECO:0007669"/>
    <property type="project" value="UniProtKB-KW"/>
</dbReference>
<dbReference type="SMART" id="SM00490">
    <property type="entry name" value="HELICc"/>
    <property type="match status" value="1"/>
</dbReference>
<dbReference type="SUPFAM" id="SSF52540">
    <property type="entry name" value="P-loop containing nucleoside triphosphate hydrolases"/>
    <property type="match status" value="1"/>
</dbReference>
<evidence type="ECO:0000256" key="6">
    <source>
        <dbReference type="RuleBase" id="RU000492"/>
    </source>
</evidence>
<dbReference type="GO" id="GO:0003724">
    <property type="term" value="F:RNA helicase activity"/>
    <property type="evidence" value="ECO:0007669"/>
    <property type="project" value="InterPro"/>
</dbReference>
<dbReference type="PANTHER" id="PTHR47959">
    <property type="entry name" value="ATP-DEPENDENT RNA HELICASE RHLE-RELATED"/>
    <property type="match status" value="1"/>
</dbReference>
<dbReference type="InterPro" id="IPR001650">
    <property type="entry name" value="Helicase_C-like"/>
</dbReference>
<evidence type="ECO:0000256" key="4">
    <source>
        <dbReference type="ARBA" id="ARBA00022840"/>
    </source>
</evidence>
<organism evidence="8 9">
    <name type="scientific">Roseateles depolymerans</name>
    <dbReference type="NCBI Taxonomy" id="76731"/>
    <lineage>
        <taxon>Bacteria</taxon>
        <taxon>Pseudomonadati</taxon>
        <taxon>Pseudomonadota</taxon>
        <taxon>Betaproteobacteria</taxon>
        <taxon>Burkholderiales</taxon>
        <taxon>Sphaerotilaceae</taxon>
        <taxon>Roseateles</taxon>
    </lineage>
</organism>
<dbReference type="SMART" id="SM00487">
    <property type="entry name" value="DEXDc"/>
    <property type="match status" value="1"/>
</dbReference>
<dbReference type="PROSITE" id="PS51194">
    <property type="entry name" value="HELICASE_CTER"/>
    <property type="match status" value="1"/>
</dbReference>
<dbReference type="PANTHER" id="PTHR47959:SF17">
    <property type="entry name" value="ATP-DEPENDENT RNA HELICASE DEAD BOX FAMILY"/>
    <property type="match status" value="1"/>
</dbReference>
<dbReference type="Pfam" id="PF00271">
    <property type="entry name" value="Helicase_C"/>
    <property type="match status" value="1"/>
</dbReference>
<dbReference type="CDD" id="cd00268">
    <property type="entry name" value="DEADc"/>
    <property type="match status" value="1"/>
</dbReference>
<dbReference type="STRING" id="76731.RD2015_3553"/>
<dbReference type="EMBL" id="CP013729">
    <property type="protein sequence ID" value="ALV08009.1"/>
    <property type="molecule type" value="Genomic_DNA"/>
</dbReference>
<dbReference type="PROSITE" id="PS51192">
    <property type="entry name" value="HELICASE_ATP_BIND_1"/>
    <property type="match status" value="1"/>
</dbReference>
<feature type="compositionally biased region" description="Basic and acidic residues" evidence="7">
    <location>
        <begin position="425"/>
        <end position="455"/>
    </location>
</feature>
<dbReference type="PROSITE" id="PS00039">
    <property type="entry name" value="DEAD_ATP_HELICASE"/>
    <property type="match status" value="1"/>
</dbReference>
<feature type="compositionally biased region" description="Basic and acidic residues" evidence="7">
    <location>
        <begin position="483"/>
        <end position="551"/>
    </location>
</feature>
<feature type="compositionally biased region" description="Gly residues" evidence="7">
    <location>
        <begin position="456"/>
        <end position="481"/>
    </location>
</feature>
<dbReference type="Gene3D" id="3.40.50.300">
    <property type="entry name" value="P-loop containing nucleotide triphosphate hydrolases"/>
    <property type="match status" value="2"/>
</dbReference>
<dbReference type="InterPro" id="IPR014014">
    <property type="entry name" value="RNA_helicase_DEAD_Q_motif"/>
</dbReference>
<dbReference type="InterPro" id="IPR044742">
    <property type="entry name" value="DEAD/DEAH_RhlB"/>
</dbReference>
<sequence>MTVNQELNAPQNADLIDDQMDAETGTLDTQADVEASPVAAAPSGVAFSTLGLHEALQRAVKDSGYEHATDVQARAIPPALGGADLMVSSRTGSGKTASFILPALQQVLEARAARATGPKVKVQGPRVLVLAPTRELAMQVSKSAMTYGRHIQGLRVATVLGGMPYALQLRMLSGPLDILIATPGRLLDHINSGRCKLDNVTMFVLDEADRMLDMGFIEDIEFVAQQLPVARQTLMYSATFAGHTGRLAEQLMKDPQRIDVSGHTETHENIEQRLHWADNGQHKRKLLEHILGERDVDQAVVFTSTQQDTEWLADALAEIGHRVAALHGGMPQGKRNRTLMMLRRRDLRVLVATDVAARGIDVPTISHVINFGLPMKAEDYVHRIGRTGRAGRSGIAVTLAERQDLSMIKRIQQFTTQSIPVSRIEGLEPRNEEPRIYPPRDRNARGGDTRGDFRGGNRGGFGGGQSRGYGQGYGQGHGGGARFDNRGEGRGGDPRFDRGDNRGPRFEPRGGDQGARFENRPPRFEGRPDARPEGRFEPRGDRRPDAPRFGDQRPPFQRDGQGRGGERRDGAGFQPRPQRGADNRGFEPRGDRQERPAFRGGDNRFDDRARFEGRPEGAPRFAGKPGAPRGPRSDDRQDRGGFQGRRTGPRKGF</sequence>
<dbReference type="InterPro" id="IPR014001">
    <property type="entry name" value="Helicase_ATP-bd"/>
</dbReference>
<feature type="region of interest" description="Disordered" evidence="7">
    <location>
        <begin position="422"/>
        <end position="653"/>
    </location>
</feature>